<accession>X1CEW6</accession>
<evidence type="ECO:0000313" key="1">
    <source>
        <dbReference type="EMBL" id="GAH06197.1"/>
    </source>
</evidence>
<protein>
    <submittedName>
        <fullName evidence="1">Uncharacterized protein</fullName>
    </submittedName>
</protein>
<sequence>MLYILAEQTDTFEFRISGTIVGHESGELYLGESKRVGDEIPIPYNNYKFEYIGESPNLYSSQILLDIYGEKGVLPIIIEPGEIVFELNYDSLGEMSIVHAGYYNKAYRKARQEY</sequence>
<comment type="caution">
    <text evidence="1">The sequence shown here is derived from an EMBL/GenBank/DDBJ whole genome shotgun (WGS) entry which is preliminary data.</text>
</comment>
<gene>
    <name evidence="1" type="ORF">S01H4_63907</name>
</gene>
<proteinExistence type="predicted"/>
<dbReference type="AlphaFoldDB" id="X1CEW6"/>
<reference evidence="1" key="1">
    <citation type="journal article" date="2014" name="Front. Microbiol.">
        <title>High frequency of phylogenetically diverse reductive dehalogenase-homologous genes in deep subseafloor sedimentary metagenomes.</title>
        <authorList>
            <person name="Kawai M."/>
            <person name="Futagami T."/>
            <person name="Toyoda A."/>
            <person name="Takaki Y."/>
            <person name="Nishi S."/>
            <person name="Hori S."/>
            <person name="Arai W."/>
            <person name="Tsubouchi T."/>
            <person name="Morono Y."/>
            <person name="Uchiyama I."/>
            <person name="Ito T."/>
            <person name="Fujiyama A."/>
            <person name="Inagaki F."/>
            <person name="Takami H."/>
        </authorList>
    </citation>
    <scope>NUCLEOTIDE SEQUENCE</scope>
    <source>
        <strain evidence="1">Expedition CK06-06</strain>
    </source>
</reference>
<dbReference type="EMBL" id="BART01038585">
    <property type="protein sequence ID" value="GAH06197.1"/>
    <property type="molecule type" value="Genomic_DNA"/>
</dbReference>
<feature type="non-terminal residue" evidence="1">
    <location>
        <position position="114"/>
    </location>
</feature>
<organism evidence="1">
    <name type="scientific">marine sediment metagenome</name>
    <dbReference type="NCBI Taxonomy" id="412755"/>
    <lineage>
        <taxon>unclassified sequences</taxon>
        <taxon>metagenomes</taxon>
        <taxon>ecological metagenomes</taxon>
    </lineage>
</organism>
<name>X1CEW6_9ZZZZ</name>